<dbReference type="Proteomes" id="UP000264589">
    <property type="component" value="Unassembled WGS sequence"/>
</dbReference>
<dbReference type="AlphaFoldDB" id="A0A371RHE1"/>
<dbReference type="InParanoid" id="A0A371RHE1"/>
<accession>A0A371RHE1</accession>
<sequence>MTVVGADRASGTEYGGRLQPFVRSKVFTNLFAHGMELVEETAGYLDNGGRQAAKELSRDDAMTYAGVSMRLTTRLMQIASWLLVLRAVRDGEMTEDEARDEKYRIGPAESVDRTPHDLDVLPEQLVELIGETDTLYSRIRRLDCDLFVTASVDDIEGDAKGRLAALQRAFTEQ</sequence>
<gene>
    <name evidence="1" type="ORF">DX908_05945</name>
</gene>
<evidence type="ECO:0000313" key="1">
    <source>
        <dbReference type="EMBL" id="RFB04864.1"/>
    </source>
</evidence>
<organism evidence="1 2">
    <name type="scientific">Parvularcula marina</name>
    <dbReference type="NCBI Taxonomy" id="2292771"/>
    <lineage>
        <taxon>Bacteria</taxon>
        <taxon>Pseudomonadati</taxon>
        <taxon>Pseudomonadota</taxon>
        <taxon>Alphaproteobacteria</taxon>
        <taxon>Parvularculales</taxon>
        <taxon>Parvularculaceae</taxon>
        <taxon>Parvularcula</taxon>
    </lineage>
</organism>
<proteinExistence type="predicted"/>
<name>A0A371RHE1_9PROT</name>
<keyword evidence="2" id="KW-1185">Reference proteome</keyword>
<dbReference type="OrthoDB" id="9799531at2"/>
<dbReference type="Gene3D" id="1.10.8.930">
    <property type="entry name" value="Protein of unknown function DUF1465"/>
    <property type="match status" value="1"/>
</dbReference>
<evidence type="ECO:0000313" key="2">
    <source>
        <dbReference type="Proteomes" id="UP000264589"/>
    </source>
</evidence>
<reference evidence="1 2" key="1">
    <citation type="submission" date="2018-08" db="EMBL/GenBank/DDBJ databases">
        <title>Parvularcula sp. SM1705, isolated from surface water of the South Sea China.</title>
        <authorList>
            <person name="Sun L."/>
        </authorList>
    </citation>
    <scope>NUCLEOTIDE SEQUENCE [LARGE SCALE GENOMIC DNA]</scope>
    <source>
        <strain evidence="1 2">SM1705</strain>
    </source>
</reference>
<dbReference type="Pfam" id="PF07323">
    <property type="entry name" value="DUF1465"/>
    <property type="match status" value="1"/>
</dbReference>
<dbReference type="InterPro" id="IPR010848">
    <property type="entry name" value="DUF1465"/>
</dbReference>
<dbReference type="InterPro" id="IPR038301">
    <property type="entry name" value="AraC-like_sf"/>
</dbReference>
<dbReference type="RefSeq" id="WP_116391495.1">
    <property type="nucleotide sequence ID" value="NZ_CAXQPM010000032.1"/>
</dbReference>
<comment type="caution">
    <text evidence="1">The sequence shown here is derived from an EMBL/GenBank/DDBJ whole genome shotgun (WGS) entry which is preliminary data.</text>
</comment>
<dbReference type="EMBL" id="QUQO01000001">
    <property type="protein sequence ID" value="RFB04864.1"/>
    <property type="molecule type" value="Genomic_DNA"/>
</dbReference>
<protein>
    <submittedName>
        <fullName evidence="1">DUF1465 family protein</fullName>
    </submittedName>
</protein>